<reference evidence="1 2" key="1">
    <citation type="submission" date="2017-08" db="EMBL/GenBank/DDBJ databases">
        <title>Infants hospitalized years apart are colonized by the same room-sourced microbial strains.</title>
        <authorList>
            <person name="Brooks B."/>
            <person name="Olm M.R."/>
            <person name="Firek B.A."/>
            <person name="Baker R."/>
            <person name="Thomas B.C."/>
            <person name="Morowitz M.J."/>
            <person name="Banfield J.F."/>
        </authorList>
    </citation>
    <scope>NUCLEOTIDE SEQUENCE [LARGE SCALE GENOMIC DNA]</scope>
    <source>
        <strain evidence="1">S2_005_003_R2_41</strain>
    </source>
</reference>
<protein>
    <submittedName>
        <fullName evidence="1">Uncharacterized protein</fullName>
    </submittedName>
</protein>
<comment type="caution">
    <text evidence="1">The sequence shown here is derived from an EMBL/GenBank/DDBJ whole genome shotgun (WGS) entry which is preliminary data.</text>
</comment>
<proteinExistence type="predicted"/>
<organism evidence="1 2">
    <name type="scientific">Variovorax paradoxus</name>
    <dbReference type="NCBI Taxonomy" id="34073"/>
    <lineage>
        <taxon>Bacteria</taxon>
        <taxon>Pseudomonadati</taxon>
        <taxon>Pseudomonadota</taxon>
        <taxon>Betaproteobacteria</taxon>
        <taxon>Burkholderiales</taxon>
        <taxon>Comamonadaceae</taxon>
        <taxon>Variovorax</taxon>
    </lineage>
</organism>
<name>A0A2W5QLV1_VARPD</name>
<accession>A0A2W5QLV1</accession>
<dbReference type="AlphaFoldDB" id="A0A2W5QLV1"/>
<dbReference type="Proteomes" id="UP000249135">
    <property type="component" value="Unassembled WGS sequence"/>
</dbReference>
<sequence>MTDQHISDLGVEAQRLLENPAFLAIFDRMRDSVQHAWRNADLRDTEGQQLLLQQAKIIDRIQETALGMVQSGKLADSRIRESGLRTESLAKRVLRKVS</sequence>
<evidence type="ECO:0000313" key="1">
    <source>
        <dbReference type="EMBL" id="PZQ77946.1"/>
    </source>
</evidence>
<gene>
    <name evidence="1" type="ORF">DI563_01955</name>
</gene>
<dbReference type="EMBL" id="QFPP01000007">
    <property type="protein sequence ID" value="PZQ77946.1"/>
    <property type="molecule type" value="Genomic_DNA"/>
</dbReference>
<evidence type="ECO:0000313" key="2">
    <source>
        <dbReference type="Proteomes" id="UP000249135"/>
    </source>
</evidence>